<evidence type="ECO:0000256" key="1">
    <source>
        <dbReference type="SAM" id="Phobius"/>
    </source>
</evidence>
<comment type="caution">
    <text evidence="2">The sequence shown here is derived from an EMBL/GenBank/DDBJ whole genome shotgun (WGS) entry which is preliminary data.</text>
</comment>
<feature type="transmembrane region" description="Helical" evidence="1">
    <location>
        <begin position="29"/>
        <end position="50"/>
    </location>
</feature>
<dbReference type="Proteomes" id="UP001216674">
    <property type="component" value="Unassembled WGS sequence"/>
</dbReference>
<evidence type="ECO:0000313" key="3">
    <source>
        <dbReference type="Proteomes" id="UP001216674"/>
    </source>
</evidence>
<gene>
    <name evidence="2" type="ORF">P3W85_38350</name>
</gene>
<reference evidence="2 3" key="1">
    <citation type="submission" date="2023-03" db="EMBL/GenBank/DDBJ databases">
        <title>Draft assemblies of triclosan tolerant bacteria isolated from returned activated sludge.</title>
        <authorList>
            <person name="Van Hamelsveld S."/>
        </authorList>
    </citation>
    <scope>NUCLEOTIDE SEQUENCE [LARGE SCALE GENOMIC DNA]</scope>
    <source>
        <strain evidence="2 3">GW210010_S58</strain>
    </source>
</reference>
<dbReference type="RefSeq" id="WP_276268634.1">
    <property type="nucleotide sequence ID" value="NZ_JARJLM010000622.1"/>
</dbReference>
<name>A0ABT6B1J4_9BURK</name>
<keyword evidence="1" id="KW-0472">Membrane</keyword>
<keyword evidence="3" id="KW-1185">Reference proteome</keyword>
<proteinExistence type="predicted"/>
<evidence type="ECO:0000313" key="2">
    <source>
        <dbReference type="EMBL" id="MDF3838755.1"/>
    </source>
</evidence>
<sequence>MKPVVPAVMEAPEENGAIHWKAAIVISRIIGVFVVRISIIRIIIIGILIIRIGIAERPGIVSGGVGIVVVGRGWNFAAS</sequence>
<keyword evidence="1" id="KW-0812">Transmembrane</keyword>
<accession>A0ABT6B1J4</accession>
<dbReference type="EMBL" id="JARJLM010000622">
    <property type="protein sequence ID" value="MDF3838755.1"/>
    <property type="molecule type" value="Genomic_DNA"/>
</dbReference>
<organism evidence="2 3">
    <name type="scientific">Cupriavidus basilensis</name>
    <dbReference type="NCBI Taxonomy" id="68895"/>
    <lineage>
        <taxon>Bacteria</taxon>
        <taxon>Pseudomonadati</taxon>
        <taxon>Pseudomonadota</taxon>
        <taxon>Betaproteobacteria</taxon>
        <taxon>Burkholderiales</taxon>
        <taxon>Burkholderiaceae</taxon>
        <taxon>Cupriavidus</taxon>
    </lineage>
</organism>
<keyword evidence="1" id="KW-1133">Transmembrane helix</keyword>
<protein>
    <submittedName>
        <fullName evidence="2">Uncharacterized protein</fullName>
    </submittedName>
</protein>